<dbReference type="EMBL" id="WCRY01000002">
    <property type="protein sequence ID" value="KAB4486910.1"/>
    <property type="molecule type" value="Genomic_DNA"/>
</dbReference>
<evidence type="ECO:0000313" key="10">
    <source>
        <dbReference type="EMBL" id="MDC2237916.1"/>
    </source>
</evidence>
<evidence type="ECO:0000259" key="6">
    <source>
        <dbReference type="Pfam" id="PF07980"/>
    </source>
</evidence>
<protein>
    <submittedName>
        <fullName evidence="11">RagB/SusD family nutrient uptake outer membrane protein</fullName>
    </submittedName>
</protein>
<name>A0A0P0FRU0_BACT4</name>
<evidence type="ECO:0000256" key="5">
    <source>
        <dbReference type="ARBA" id="ARBA00023237"/>
    </source>
</evidence>
<accession>C6IQT5</accession>
<dbReference type="Pfam" id="PF07980">
    <property type="entry name" value="SusD_RagB"/>
    <property type="match status" value="1"/>
</dbReference>
<feature type="domain" description="SusD-like N-terminal" evidence="7">
    <location>
        <begin position="26"/>
        <end position="192"/>
    </location>
</feature>
<reference evidence="13 14" key="2">
    <citation type="journal article" date="2019" name="Nat. Med.">
        <title>A library of human gut bacterial isolates paired with longitudinal multiomics data enables mechanistic microbiome research.</title>
        <authorList>
            <person name="Poyet M."/>
            <person name="Groussin M."/>
            <person name="Gibbons S.M."/>
            <person name="Avila-Pacheco J."/>
            <person name="Jiang X."/>
            <person name="Kearney S.M."/>
            <person name="Perrotta A.R."/>
            <person name="Berdy B."/>
            <person name="Zhao S."/>
            <person name="Lieberman T.D."/>
            <person name="Swanson P.K."/>
            <person name="Smith M."/>
            <person name="Roesemann S."/>
            <person name="Alexander J.E."/>
            <person name="Rich S.A."/>
            <person name="Livny J."/>
            <person name="Vlamakis H."/>
            <person name="Clish C."/>
            <person name="Bullock K."/>
            <person name="Deik A."/>
            <person name="Scott J."/>
            <person name="Pierce K.A."/>
            <person name="Xavier R.J."/>
            <person name="Alm E.J."/>
        </authorList>
    </citation>
    <scope>NUCLEOTIDE SEQUENCE [LARGE SCALE GENOMIC DNA]</scope>
    <source>
        <strain evidence="9 13">BIOML-A162</strain>
        <strain evidence="8 14">BIOML-A188</strain>
    </source>
</reference>
<dbReference type="InterPro" id="IPR012944">
    <property type="entry name" value="SusD_RagB_dom"/>
</dbReference>
<comment type="caution">
    <text evidence="11">The sequence shown here is derived from an EMBL/GenBank/DDBJ whole genome shotgun (WGS) entry which is preliminary data.</text>
</comment>
<evidence type="ECO:0000313" key="12">
    <source>
        <dbReference type="Proteomes" id="UP000284785"/>
    </source>
</evidence>
<dbReference type="OMA" id="IMINEEY"/>
<evidence type="ECO:0000256" key="4">
    <source>
        <dbReference type="ARBA" id="ARBA00023136"/>
    </source>
</evidence>
<evidence type="ECO:0000256" key="1">
    <source>
        <dbReference type="ARBA" id="ARBA00004442"/>
    </source>
</evidence>
<dbReference type="RefSeq" id="WP_008766763.1">
    <property type="nucleotide sequence ID" value="NZ_BAABXH010000002.1"/>
</dbReference>
<dbReference type="EMBL" id="JAQNVG010000038">
    <property type="protein sequence ID" value="MDC2237916.1"/>
    <property type="molecule type" value="Genomic_DNA"/>
</dbReference>
<keyword evidence="5" id="KW-0998">Cell outer membrane</keyword>
<reference evidence="11 12" key="1">
    <citation type="submission" date="2018-08" db="EMBL/GenBank/DDBJ databases">
        <title>A genome reference for cultivated species of the human gut microbiota.</title>
        <authorList>
            <person name="Zou Y."/>
            <person name="Xue W."/>
            <person name="Luo G."/>
        </authorList>
    </citation>
    <scope>NUCLEOTIDE SEQUENCE [LARGE SCALE GENOMIC DNA]</scope>
    <source>
        <strain evidence="11 12">AM30-26</strain>
    </source>
</reference>
<evidence type="ECO:0000313" key="9">
    <source>
        <dbReference type="EMBL" id="KAB4486910.1"/>
    </source>
</evidence>
<keyword evidence="4" id="KW-0472">Membrane</keyword>
<dbReference type="InterPro" id="IPR011990">
    <property type="entry name" value="TPR-like_helical_dom_sf"/>
</dbReference>
<dbReference type="AlphaFoldDB" id="A0A0P0FRU0"/>
<dbReference type="EMBL" id="QSJP01000030">
    <property type="protein sequence ID" value="RHD81641.1"/>
    <property type="molecule type" value="Genomic_DNA"/>
</dbReference>
<keyword evidence="3" id="KW-0732">Signal</keyword>
<evidence type="ECO:0000259" key="7">
    <source>
        <dbReference type="Pfam" id="PF14322"/>
    </source>
</evidence>
<dbReference type="KEGG" id="btho:Btheta7330_03260"/>
<evidence type="ECO:0000313" key="14">
    <source>
        <dbReference type="Proteomes" id="UP000440614"/>
    </source>
</evidence>
<proteinExistence type="inferred from homology"/>
<dbReference type="EMBL" id="WCSY01000003">
    <property type="protein sequence ID" value="KAB4315193.1"/>
    <property type="molecule type" value="Genomic_DNA"/>
</dbReference>
<dbReference type="Proteomes" id="UP000436858">
    <property type="component" value="Unassembled WGS sequence"/>
</dbReference>
<dbReference type="Proteomes" id="UP001217776">
    <property type="component" value="Unassembled WGS sequence"/>
</dbReference>
<gene>
    <name evidence="11" type="ORF">DW780_23690</name>
    <name evidence="9" type="ORF">GAN91_02545</name>
    <name evidence="8" type="ORF">GAO51_04555</name>
    <name evidence="10" type="ORF">PO127_19425</name>
</gene>
<feature type="domain" description="RagB/SusD" evidence="6">
    <location>
        <begin position="315"/>
        <end position="411"/>
    </location>
</feature>
<dbReference type="Gene3D" id="1.25.40.390">
    <property type="match status" value="1"/>
</dbReference>
<dbReference type="Pfam" id="PF14322">
    <property type="entry name" value="SusD-like_3"/>
    <property type="match status" value="1"/>
</dbReference>
<dbReference type="InterPro" id="IPR033985">
    <property type="entry name" value="SusD-like_N"/>
</dbReference>
<dbReference type="SUPFAM" id="SSF48452">
    <property type="entry name" value="TPR-like"/>
    <property type="match status" value="1"/>
</dbReference>
<sequence length="447" mass="50601">MKRFYMINYLLCGICLLWMTGCSNMLDEMRPKDKIPQDALSESDLTKLLNGVYAEMEELVFKFYMDGDVKGENFKAGPGFSMNDPMSMAPSSKDVLGQWQKCFTALKQVNFLVETYEASSNKDSQVVKQTGGTGYYFRALIYYHLVTRWGGAPILRKRTYDVVPISPEADVWNFIKEDLGKAESLLPEFTDRFYVSLSVCDALNAKVCLALKDYTNAAIYADRVITKSNFALSTTSAEYANAFISNSNSKELIFALANKRSTGLLLFYQSVNDIDPTWDYSPSADCYSHLYADTSVKKQDIRAKAVFGADNSRIIKFPNGSTGQFVTNEQPSQTPIVVARVAEMYLIKAEALGATNGLSTLKEFMNKRYATVSLPSSMSDTEFQNQILDERHRELYAEGQRWYDLKRTNRLDLFTSLNGRNYLMYYPVPQSERDLAGAENYPQNDGY</sequence>
<dbReference type="GeneID" id="60925897"/>
<organism evidence="11 12">
    <name type="scientific">Bacteroides thetaiotaomicron</name>
    <dbReference type="NCBI Taxonomy" id="818"/>
    <lineage>
        <taxon>Bacteria</taxon>
        <taxon>Pseudomonadati</taxon>
        <taxon>Bacteroidota</taxon>
        <taxon>Bacteroidia</taxon>
        <taxon>Bacteroidales</taxon>
        <taxon>Bacteroidaceae</taxon>
        <taxon>Bacteroides</taxon>
    </lineage>
</organism>
<evidence type="ECO:0000256" key="3">
    <source>
        <dbReference type="ARBA" id="ARBA00022729"/>
    </source>
</evidence>
<evidence type="ECO:0000313" key="11">
    <source>
        <dbReference type="EMBL" id="RHD81641.1"/>
    </source>
</evidence>
<dbReference type="GO" id="GO:0009279">
    <property type="term" value="C:cell outer membrane"/>
    <property type="evidence" value="ECO:0007669"/>
    <property type="project" value="UniProtKB-SubCell"/>
</dbReference>
<accession>A0A0P0FRU0</accession>
<dbReference type="Proteomes" id="UP000284785">
    <property type="component" value="Unassembled WGS sequence"/>
</dbReference>
<dbReference type="Proteomes" id="UP000440614">
    <property type="component" value="Unassembled WGS sequence"/>
</dbReference>
<evidence type="ECO:0000313" key="13">
    <source>
        <dbReference type="Proteomes" id="UP000436858"/>
    </source>
</evidence>
<comment type="subcellular location">
    <subcellularLocation>
        <location evidence="1">Cell outer membrane</location>
    </subcellularLocation>
</comment>
<evidence type="ECO:0000256" key="2">
    <source>
        <dbReference type="ARBA" id="ARBA00006275"/>
    </source>
</evidence>
<reference evidence="10" key="3">
    <citation type="submission" date="2022-10" db="EMBL/GenBank/DDBJ databases">
        <title>Human gut microbiome strain richness.</title>
        <authorList>
            <person name="Chen-Liaw A."/>
        </authorList>
    </citation>
    <scope>NUCLEOTIDE SEQUENCE</scope>
    <source>
        <strain evidence="10">1001283st1_A3_1001283B150304_161114</strain>
    </source>
</reference>
<dbReference type="PROSITE" id="PS51257">
    <property type="entry name" value="PROKAR_LIPOPROTEIN"/>
    <property type="match status" value="1"/>
</dbReference>
<evidence type="ECO:0000313" key="8">
    <source>
        <dbReference type="EMBL" id="KAB4315193.1"/>
    </source>
</evidence>
<comment type="similarity">
    <text evidence="2">Belongs to the SusD family.</text>
</comment>